<gene>
    <name evidence="2" type="ORF">METZ01_LOCUS219167</name>
</gene>
<sequence length="144" mass="16299">MADYSSNNTDDQVNNTIPGSTSKNIKKRSTFDLLPEYLQSDTNKKFLNATLDQMILSGNPKIESGYIGKKVGAIRSSANDVYSESRTTLNNRYQLDPTVVSQNPSTLEYESAIPYDDIISKLKYLEANTTNLDKLFSDYNYSWR</sequence>
<protein>
    <submittedName>
        <fullName evidence="2">Uncharacterized protein</fullName>
    </submittedName>
</protein>
<name>A0A382FVL9_9ZZZZ</name>
<dbReference type="EMBL" id="UINC01051767">
    <property type="protein sequence ID" value="SVB66313.1"/>
    <property type="molecule type" value="Genomic_DNA"/>
</dbReference>
<dbReference type="AlphaFoldDB" id="A0A382FVL9"/>
<proteinExistence type="predicted"/>
<feature type="non-terminal residue" evidence="2">
    <location>
        <position position="144"/>
    </location>
</feature>
<feature type="compositionally biased region" description="Polar residues" evidence="1">
    <location>
        <begin position="1"/>
        <end position="23"/>
    </location>
</feature>
<reference evidence="2" key="1">
    <citation type="submission" date="2018-05" db="EMBL/GenBank/DDBJ databases">
        <authorList>
            <person name="Lanie J.A."/>
            <person name="Ng W.-L."/>
            <person name="Kazmierczak K.M."/>
            <person name="Andrzejewski T.M."/>
            <person name="Davidsen T.M."/>
            <person name="Wayne K.J."/>
            <person name="Tettelin H."/>
            <person name="Glass J.I."/>
            <person name="Rusch D."/>
            <person name="Podicherti R."/>
            <person name="Tsui H.-C.T."/>
            <person name="Winkler M.E."/>
        </authorList>
    </citation>
    <scope>NUCLEOTIDE SEQUENCE</scope>
</reference>
<organism evidence="2">
    <name type="scientific">marine metagenome</name>
    <dbReference type="NCBI Taxonomy" id="408172"/>
    <lineage>
        <taxon>unclassified sequences</taxon>
        <taxon>metagenomes</taxon>
        <taxon>ecological metagenomes</taxon>
    </lineage>
</organism>
<accession>A0A382FVL9</accession>
<evidence type="ECO:0000256" key="1">
    <source>
        <dbReference type="SAM" id="MobiDB-lite"/>
    </source>
</evidence>
<feature type="region of interest" description="Disordered" evidence="1">
    <location>
        <begin position="1"/>
        <end position="24"/>
    </location>
</feature>
<evidence type="ECO:0000313" key="2">
    <source>
        <dbReference type="EMBL" id="SVB66313.1"/>
    </source>
</evidence>